<dbReference type="GO" id="GO:0003677">
    <property type="term" value="F:DNA binding"/>
    <property type="evidence" value="ECO:0007669"/>
    <property type="project" value="UniProtKB-KW"/>
</dbReference>
<evidence type="ECO:0000259" key="4">
    <source>
        <dbReference type="PROSITE" id="PS50995"/>
    </source>
</evidence>
<protein>
    <submittedName>
        <fullName evidence="5">MarR family transcriptional regulator</fullName>
    </submittedName>
</protein>
<evidence type="ECO:0000313" key="6">
    <source>
        <dbReference type="Proteomes" id="UP000480122"/>
    </source>
</evidence>
<dbReference type="PROSITE" id="PS50995">
    <property type="entry name" value="HTH_MARR_2"/>
    <property type="match status" value="1"/>
</dbReference>
<evidence type="ECO:0000256" key="2">
    <source>
        <dbReference type="ARBA" id="ARBA00023125"/>
    </source>
</evidence>
<dbReference type="EMBL" id="WODA01000002">
    <property type="protein sequence ID" value="MUN05763.1"/>
    <property type="molecule type" value="Genomic_DNA"/>
</dbReference>
<dbReference type="SUPFAM" id="SSF46785">
    <property type="entry name" value="Winged helix' DNA-binding domain"/>
    <property type="match status" value="1"/>
</dbReference>
<keyword evidence="2" id="KW-0238">DNA-binding</keyword>
<reference evidence="5 6" key="1">
    <citation type="submission" date="2019-11" db="EMBL/GenBank/DDBJ databases">
        <title>Agromyces kandeliae sp. nov., isolated from mangrove soil.</title>
        <authorList>
            <person name="Wang R."/>
        </authorList>
    </citation>
    <scope>NUCLEOTIDE SEQUENCE [LARGE SCALE GENOMIC DNA]</scope>
    <source>
        <strain evidence="5 6">JCM 11431</strain>
    </source>
</reference>
<dbReference type="PANTHER" id="PTHR33164:SF106">
    <property type="entry name" value="TRANSCRIPTIONAL REGULATORY PROTEIN"/>
    <property type="match status" value="1"/>
</dbReference>
<dbReference type="SMART" id="SM00347">
    <property type="entry name" value="HTH_MARR"/>
    <property type="match status" value="1"/>
</dbReference>
<dbReference type="GO" id="GO:0006950">
    <property type="term" value="P:response to stress"/>
    <property type="evidence" value="ECO:0007669"/>
    <property type="project" value="TreeGrafter"/>
</dbReference>
<dbReference type="Proteomes" id="UP000480122">
    <property type="component" value="Unassembled WGS sequence"/>
</dbReference>
<dbReference type="Pfam" id="PF01047">
    <property type="entry name" value="MarR"/>
    <property type="match status" value="1"/>
</dbReference>
<evidence type="ECO:0000256" key="1">
    <source>
        <dbReference type="ARBA" id="ARBA00023015"/>
    </source>
</evidence>
<keyword evidence="1" id="KW-0805">Transcription regulation</keyword>
<organism evidence="5 6">
    <name type="scientific">Agromyces luteolus</name>
    <dbReference type="NCBI Taxonomy" id="88373"/>
    <lineage>
        <taxon>Bacteria</taxon>
        <taxon>Bacillati</taxon>
        <taxon>Actinomycetota</taxon>
        <taxon>Actinomycetes</taxon>
        <taxon>Micrococcales</taxon>
        <taxon>Microbacteriaceae</taxon>
        <taxon>Agromyces</taxon>
    </lineage>
</organism>
<name>A0A7C9HFW9_9MICO</name>
<dbReference type="PRINTS" id="PR00598">
    <property type="entry name" value="HTHMARR"/>
</dbReference>
<dbReference type="GO" id="GO:0003700">
    <property type="term" value="F:DNA-binding transcription factor activity"/>
    <property type="evidence" value="ECO:0007669"/>
    <property type="project" value="InterPro"/>
</dbReference>
<evidence type="ECO:0000313" key="5">
    <source>
        <dbReference type="EMBL" id="MUN05763.1"/>
    </source>
</evidence>
<dbReference type="InterPro" id="IPR036390">
    <property type="entry name" value="WH_DNA-bd_sf"/>
</dbReference>
<dbReference type="InterPro" id="IPR036388">
    <property type="entry name" value="WH-like_DNA-bd_sf"/>
</dbReference>
<feature type="domain" description="HTH marR-type" evidence="4">
    <location>
        <begin position="10"/>
        <end position="145"/>
    </location>
</feature>
<dbReference type="RefSeq" id="WP_155840398.1">
    <property type="nucleotide sequence ID" value="NZ_BAAAIA010000009.1"/>
</dbReference>
<keyword evidence="6" id="KW-1185">Reference proteome</keyword>
<dbReference type="OrthoDB" id="162531at2"/>
<keyword evidence="3" id="KW-0804">Transcription</keyword>
<comment type="caution">
    <text evidence="5">The sequence shown here is derived from an EMBL/GenBank/DDBJ whole genome shotgun (WGS) entry which is preliminary data.</text>
</comment>
<dbReference type="PANTHER" id="PTHR33164">
    <property type="entry name" value="TRANSCRIPTIONAL REGULATOR, MARR FAMILY"/>
    <property type="match status" value="1"/>
</dbReference>
<evidence type="ECO:0000256" key="3">
    <source>
        <dbReference type="ARBA" id="ARBA00023163"/>
    </source>
</evidence>
<sequence length="155" mass="16847">MDDVKSGPEVSELQLLLRELQIAMTDGAAAVARRMQLGANDLAALEAVVQAEPGHPIGPADLARRLDVSTAAATGVVDRLEARGHLLRRPHATDRRRIVLEMTPSADAAVEEALIPLLAALGGVEERFDAEEQRVIVRYLGEILEVWRRFSVAPE</sequence>
<dbReference type="PROSITE" id="PS01117">
    <property type="entry name" value="HTH_MARR_1"/>
    <property type="match status" value="1"/>
</dbReference>
<dbReference type="InterPro" id="IPR039422">
    <property type="entry name" value="MarR/SlyA-like"/>
</dbReference>
<dbReference type="InterPro" id="IPR000835">
    <property type="entry name" value="HTH_MarR-typ"/>
</dbReference>
<gene>
    <name evidence="5" type="ORF">GLX25_01340</name>
</gene>
<dbReference type="Gene3D" id="1.10.10.10">
    <property type="entry name" value="Winged helix-like DNA-binding domain superfamily/Winged helix DNA-binding domain"/>
    <property type="match status" value="1"/>
</dbReference>
<dbReference type="InterPro" id="IPR023187">
    <property type="entry name" value="Tscrpt_reg_MarR-type_CS"/>
</dbReference>
<proteinExistence type="predicted"/>
<accession>A0A7C9HFW9</accession>
<dbReference type="AlphaFoldDB" id="A0A7C9HFW9"/>